<comment type="similarity">
    <text evidence="5 9">Belongs to the aldose epimerase family.</text>
</comment>
<sequence length="390" mass="43870">MVHLLEQDFGTFKNEIVKKYTWQTKSGFKVSIISYGATIQSILVPDKVGELNDVVLGFDDINGYVERNEPYLGATVGRCANRIRGANFQIDGADYQLATKDFQKHIVKMYVNTLINVNWKSVVDGYKVTFSYLSKDAEEGYPGDLLTNVTYDVTDDDVINVQFIATSTKKTVINLTNHSYFNLAGHNTGAEEVYNHVISVNADRITETTPQSIPTGGFVNVGGTPFDLRIPIRLGDVMKQGQNLFHDNFCINTYGNKDLNFVSRVSHPRSGRYLEVYSDQPGVQLYTANFLPFPDQEALGRYLEVYSDQPGVQLYTANFLPFPDQEALVGKSGVGYRRHGAFCLETQNYPDAVHHPNFPSPILKPGDIYKHKVMYRFGTEKYNYPQVVSA</sequence>
<dbReference type="SUPFAM" id="SSF74650">
    <property type="entry name" value="Galactose mutarotase-like"/>
    <property type="match status" value="2"/>
</dbReference>
<gene>
    <name evidence="11" type="ORF">RR48_03217</name>
</gene>
<dbReference type="GO" id="GO:0033499">
    <property type="term" value="P:galactose catabolic process via UDP-galactose, Leloir pathway"/>
    <property type="evidence" value="ECO:0007669"/>
    <property type="project" value="TreeGrafter"/>
</dbReference>
<comment type="catalytic activity">
    <reaction evidence="2">
        <text>alpha-D-galactose = beta-D-galactose</text>
        <dbReference type="Rhea" id="RHEA:28675"/>
        <dbReference type="ChEBI" id="CHEBI:27667"/>
        <dbReference type="ChEBI" id="CHEBI:28061"/>
        <dbReference type="EC" id="5.1.3.3"/>
    </reaction>
    <physiologicalReaction direction="right-to-left" evidence="2">
        <dbReference type="Rhea" id="RHEA:28677"/>
    </physiologicalReaction>
</comment>
<evidence type="ECO:0000256" key="7">
    <source>
        <dbReference type="ARBA" id="ARBA00023277"/>
    </source>
</evidence>
<dbReference type="Gene3D" id="2.70.98.10">
    <property type="match status" value="2"/>
</dbReference>
<evidence type="ECO:0000256" key="1">
    <source>
        <dbReference type="ARBA" id="ARBA00001614"/>
    </source>
</evidence>
<comment type="function">
    <text evidence="8">Mutarotase that catalyzes the interconversion of beta-D-galactose and alpha-D-galactose during galactose metabolism. Beta-D-galactose is metabolized in the liver into glucose 1-phosphate, the primary metabolic fuel, by the action of four enzymes that constitute the Leloir pathway: GALM, GALK1 (galactokinase), GALT (galactose-1-phosphate uridylyltransferase) and GALE (UDP-galactose-4'-epimerase). Involved in the maintenance of the equilibrium between the beta- and alpha-anomers of galactose, therefore ensuring a sufficient supply of the alpha-anomer for GALK1. Also active on D-glucose although shows a preference for galactose over glucose.</text>
</comment>
<dbReference type="AlphaFoldDB" id="A0A0N1IEM2"/>
<dbReference type="Pfam" id="PF01263">
    <property type="entry name" value="Aldose_epim"/>
    <property type="match status" value="2"/>
</dbReference>
<dbReference type="PANTHER" id="PTHR10091">
    <property type="entry name" value="ALDOSE-1-EPIMERASE"/>
    <property type="match status" value="1"/>
</dbReference>
<evidence type="ECO:0000256" key="2">
    <source>
        <dbReference type="ARBA" id="ARBA00001712"/>
    </source>
</evidence>
<comment type="pathway">
    <text evidence="4 9">Carbohydrate metabolism; hexose metabolism.</text>
</comment>
<dbReference type="CDD" id="cd09019">
    <property type="entry name" value="galactose_mutarotase_like"/>
    <property type="match status" value="1"/>
</dbReference>
<proteinExistence type="inferred from homology"/>
<dbReference type="InterPro" id="IPR014718">
    <property type="entry name" value="GH-type_carb-bd"/>
</dbReference>
<dbReference type="PIRSF" id="PIRSF005096">
    <property type="entry name" value="GALM"/>
    <property type="match status" value="1"/>
</dbReference>
<dbReference type="InterPro" id="IPR015443">
    <property type="entry name" value="Aldose_1-epimerase"/>
</dbReference>
<dbReference type="InterPro" id="IPR047215">
    <property type="entry name" value="Galactose_mutarotase-like"/>
</dbReference>
<reference evidence="11 12" key="1">
    <citation type="journal article" date="2015" name="Nat. Commun.">
        <title>Outbred genome sequencing and CRISPR/Cas9 gene editing in butterflies.</title>
        <authorList>
            <person name="Li X."/>
            <person name="Fan D."/>
            <person name="Zhang W."/>
            <person name="Liu G."/>
            <person name="Zhang L."/>
            <person name="Zhao L."/>
            <person name="Fang X."/>
            <person name="Chen L."/>
            <person name="Dong Y."/>
            <person name="Chen Y."/>
            <person name="Ding Y."/>
            <person name="Zhao R."/>
            <person name="Feng M."/>
            <person name="Zhu Y."/>
            <person name="Feng Y."/>
            <person name="Jiang X."/>
            <person name="Zhu D."/>
            <person name="Xiang H."/>
            <person name="Feng X."/>
            <person name="Li S."/>
            <person name="Wang J."/>
            <person name="Zhang G."/>
            <person name="Kronforst M.R."/>
            <person name="Wang W."/>
        </authorList>
    </citation>
    <scope>NUCLEOTIDE SEQUENCE [LARGE SCALE GENOMIC DNA]</scope>
    <source>
        <strain evidence="11">Ya'a_city_454_Pm</strain>
        <tissue evidence="11">Whole body</tissue>
    </source>
</reference>
<feature type="binding site" evidence="10">
    <location>
        <begin position="178"/>
        <end position="180"/>
    </location>
    <ligand>
        <name>beta-D-galactose</name>
        <dbReference type="ChEBI" id="CHEBI:27667"/>
    </ligand>
</feature>
<evidence type="ECO:0000256" key="5">
    <source>
        <dbReference type="ARBA" id="ARBA00006206"/>
    </source>
</evidence>
<evidence type="ECO:0000256" key="9">
    <source>
        <dbReference type="PIRNR" id="PIRNR005096"/>
    </source>
</evidence>
<evidence type="ECO:0000313" key="12">
    <source>
        <dbReference type="Proteomes" id="UP000053240"/>
    </source>
</evidence>
<organism evidence="11 12">
    <name type="scientific">Papilio machaon</name>
    <name type="common">Old World swallowtail butterfly</name>
    <dbReference type="NCBI Taxonomy" id="76193"/>
    <lineage>
        <taxon>Eukaryota</taxon>
        <taxon>Metazoa</taxon>
        <taxon>Ecdysozoa</taxon>
        <taxon>Arthropoda</taxon>
        <taxon>Hexapoda</taxon>
        <taxon>Insecta</taxon>
        <taxon>Pterygota</taxon>
        <taxon>Neoptera</taxon>
        <taxon>Endopterygota</taxon>
        <taxon>Lepidoptera</taxon>
        <taxon>Glossata</taxon>
        <taxon>Ditrysia</taxon>
        <taxon>Papilionoidea</taxon>
        <taxon>Papilionidae</taxon>
        <taxon>Papilioninae</taxon>
        <taxon>Papilio</taxon>
    </lineage>
</organism>
<dbReference type="GO" id="GO:0030246">
    <property type="term" value="F:carbohydrate binding"/>
    <property type="evidence" value="ECO:0007669"/>
    <property type="project" value="InterPro"/>
</dbReference>
<dbReference type="InterPro" id="IPR008183">
    <property type="entry name" value="Aldose_1/G6P_1-epimerase"/>
</dbReference>
<evidence type="ECO:0000256" key="3">
    <source>
        <dbReference type="ARBA" id="ARBA00004947"/>
    </source>
</evidence>
<dbReference type="PROSITE" id="PS00545">
    <property type="entry name" value="ALDOSE_1_EPIMERASE"/>
    <property type="match status" value="1"/>
</dbReference>
<feature type="binding site" evidence="10">
    <location>
        <begin position="81"/>
        <end position="82"/>
    </location>
    <ligand>
        <name>beta-D-galactose</name>
        <dbReference type="ChEBI" id="CHEBI:27667"/>
    </ligand>
</feature>
<evidence type="ECO:0000313" key="11">
    <source>
        <dbReference type="EMBL" id="KPJ06986.1"/>
    </source>
</evidence>
<evidence type="ECO:0000256" key="4">
    <source>
        <dbReference type="ARBA" id="ARBA00005028"/>
    </source>
</evidence>
<name>A0A0N1IEM2_PAPMA</name>
<dbReference type="Proteomes" id="UP000053240">
    <property type="component" value="Unassembled WGS sequence"/>
</dbReference>
<evidence type="ECO:0000256" key="6">
    <source>
        <dbReference type="ARBA" id="ARBA00023235"/>
    </source>
</evidence>
<keyword evidence="6 9" id="KW-0413">Isomerase</keyword>
<keyword evidence="7 9" id="KW-0119">Carbohydrate metabolism</keyword>
<dbReference type="STRING" id="76193.A0A0N1IEM2"/>
<dbReference type="UniPathway" id="UPA00214"/>
<comment type="catalytic activity">
    <reaction evidence="1 9">
        <text>alpha-D-glucose = beta-D-glucose</text>
        <dbReference type="Rhea" id="RHEA:10264"/>
        <dbReference type="ChEBI" id="CHEBI:15903"/>
        <dbReference type="ChEBI" id="CHEBI:17925"/>
        <dbReference type="EC" id="5.1.3.3"/>
    </reaction>
</comment>
<dbReference type="EMBL" id="KQ461193">
    <property type="protein sequence ID" value="KPJ06986.1"/>
    <property type="molecule type" value="Genomic_DNA"/>
</dbReference>
<evidence type="ECO:0000256" key="8">
    <source>
        <dbReference type="ARBA" id="ARBA00045743"/>
    </source>
</evidence>
<dbReference type="EC" id="5.1.3.3" evidence="9"/>
<accession>A0A0N1IEM2</accession>
<dbReference type="InParanoid" id="A0A0N1IEM2"/>
<dbReference type="UniPathway" id="UPA00242"/>
<dbReference type="InterPro" id="IPR018052">
    <property type="entry name" value="Ald1_epimerase_CS"/>
</dbReference>
<evidence type="ECO:0000256" key="10">
    <source>
        <dbReference type="PIRSR" id="PIRSR005096-3"/>
    </source>
</evidence>
<keyword evidence="12" id="KW-1185">Reference proteome</keyword>
<comment type="pathway">
    <text evidence="3">Carbohydrate metabolism; galactose metabolism.</text>
</comment>
<dbReference type="FunCoup" id="A0A0N1IEM2">
    <property type="interactions" value="339"/>
</dbReference>
<dbReference type="InterPro" id="IPR011013">
    <property type="entry name" value="Gal_mutarotase_sf_dom"/>
</dbReference>
<dbReference type="GO" id="GO:0004034">
    <property type="term" value="F:aldose 1-epimerase activity"/>
    <property type="evidence" value="ECO:0007669"/>
    <property type="project" value="UniProtKB-EC"/>
</dbReference>
<dbReference type="GO" id="GO:0006006">
    <property type="term" value="P:glucose metabolic process"/>
    <property type="evidence" value="ECO:0007669"/>
    <property type="project" value="TreeGrafter"/>
</dbReference>
<dbReference type="PANTHER" id="PTHR10091:SF0">
    <property type="entry name" value="GALACTOSE MUTAROTASE"/>
    <property type="match status" value="1"/>
</dbReference>
<protein>
    <recommendedName>
        <fullName evidence="9">Aldose 1-epimerase</fullName>
        <ecNumber evidence="9">5.1.3.3</ecNumber>
    </recommendedName>
</protein>